<dbReference type="EMBL" id="CAJVCH010571736">
    <property type="protein sequence ID" value="CAG7838390.1"/>
    <property type="molecule type" value="Genomic_DNA"/>
</dbReference>
<evidence type="ECO:0000313" key="2">
    <source>
        <dbReference type="Proteomes" id="UP000708208"/>
    </source>
</evidence>
<keyword evidence="2" id="KW-1185">Reference proteome</keyword>
<gene>
    <name evidence="1" type="ORF">AFUS01_LOCUS47367</name>
</gene>
<dbReference type="Proteomes" id="UP000708208">
    <property type="component" value="Unassembled WGS sequence"/>
</dbReference>
<dbReference type="CDD" id="cd00742">
    <property type="entry name" value="FABP"/>
    <property type="match status" value="1"/>
</dbReference>
<dbReference type="OrthoDB" id="354351at2759"/>
<name>A0A8J2LUB5_9HEXA</name>
<comment type="caution">
    <text evidence="1">The sequence shown here is derived from an EMBL/GenBank/DDBJ whole genome shotgun (WGS) entry which is preliminary data.</text>
</comment>
<accession>A0A8J2LUB5</accession>
<protein>
    <submittedName>
        <fullName evidence="1">Uncharacterized protein</fullName>
    </submittedName>
</protein>
<reference evidence="1" key="1">
    <citation type="submission" date="2021-06" db="EMBL/GenBank/DDBJ databases">
        <authorList>
            <person name="Hodson N. C."/>
            <person name="Mongue J. A."/>
            <person name="Jaron S. K."/>
        </authorList>
    </citation>
    <scope>NUCLEOTIDE SEQUENCE</scope>
</reference>
<dbReference type="AlphaFoldDB" id="A0A8J2LUB5"/>
<sequence>MSGSRPVNAISTIVGTYSGIRSDNFQAFMTQLGMPEQRLQLYDIKKWHVTVSYNKQTETWSMNIAASVPKNNLVFKLGQPFKETSLDAQECTSTITASPESNTTWNYRQTCGERVTDCKMEFTGEELHVTFKCGMTEAKQIYKKIK</sequence>
<organism evidence="1 2">
    <name type="scientific">Allacma fusca</name>
    <dbReference type="NCBI Taxonomy" id="39272"/>
    <lineage>
        <taxon>Eukaryota</taxon>
        <taxon>Metazoa</taxon>
        <taxon>Ecdysozoa</taxon>
        <taxon>Arthropoda</taxon>
        <taxon>Hexapoda</taxon>
        <taxon>Collembola</taxon>
        <taxon>Symphypleona</taxon>
        <taxon>Sminthuridae</taxon>
        <taxon>Allacma</taxon>
    </lineage>
</organism>
<proteinExistence type="predicted"/>
<evidence type="ECO:0000313" key="1">
    <source>
        <dbReference type="EMBL" id="CAG7838390.1"/>
    </source>
</evidence>